<name>A0A0D6JQX3_9EURY</name>
<protein>
    <recommendedName>
        <fullName evidence="3">Metal-binding protein</fullName>
    </recommendedName>
</protein>
<dbReference type="Pfam" id="PF01893">
    <property type="entry name" value="UPF0058"/>
    <property type="match status" value="1"/>
</dbReference>
<evidence type="ECO:0008006" key="3">
    <source>
        <dbReference type="Google" id="ProtNLM"/>
    </source>
</evidence>
<dbReference type="RefSeq" id="WP_004969989.1">
    <property type="nucleotide sequence ID" value="NZ_CABLRR010000002.1"/>
</dbReference>
<gene>
    <name evidence="1" type="ORF">BN996_01499</name>
</gene>
<dbReference type="InterPro" id="IPR002753">
    <property type="entry name" value="UPF0058"/>
</dbReference>
<dbReference type="AlphaFoldDB" id="A0A0D6JQX3"/>
<accession>A0A0D6JQX3</accession>
<reference evidence="2" key="1">
    <citation type="submission" date="2015-03" db="EMBL/GenBank/DDBJ databases">
        <authorList>
            <person name="Urmite Genomes"/>
        </authorList>
    </citation>
    <scope>NUCLEOTIDE SEQUENCE [LARGE SCALE GENOMIC DNA]</scope>
    <source>
        <strain evidence="2">Arc-Hr</strain>
    </source>
</reference>
<dbReference type="Gene3D" id="1.20.1270.110">
    <property type="entry name" value="Uncharacterised protein family UPF0058"/>
    <property type="match status" value="1"/>
</dbReference>
<dbReference type="Proteomes" id="UP000198902">
    <property type="component" value="Unassembled WGS sequence"/>
</dbReference>
<evidence type="ECO:0000313" key="1">
    <source>
        <dbReference type="EMBL" id="CQR50023.1"/>
    </source>
</evidence>
<evidence type="ECO:0000313" key="2">
    <source>
        <dbReference type="Proteomes" id="UP000198902"/>
    </source>
</evidence>
<dbReference type="OrthoDB" id="177623at2157"/>
<dbReference type="InterPro" id="IPR036519">
    <property type="entry name" value="UPF0058_sf"/>
</dbReference>
<organism evidence="1 2">
    <name type="scientific">Haloferax massiliensis</name>
    <dbReference type="NCBI Taxonomy" id="1476858"/>
    <lineage>
        <taxon>Archaea</taxon>
        <taxon>Methanobacteriati</taxon>
        <taxon>Methanobacteriota</taxon>
        <taxon>Stenosarchaea group</taxon>
        <taxon>Halobacteria</taxon>
        <taxon>Halobacteriales</taxon>
        <taxon>Haloferacaceae</taxon>
        <taxon>Haloferax</taxon>
    </lineage>
</organism>
<proteinExistence type="predicted"/>
<dbReference type="SUPFAM" id="SSF140371">
    <property type="entry name" value="Vng1086c-like"/>
    <property type="match status" value="1"/>
</dbReference>
<sequence>MHKDELLELHEQMVIIKDHFSAREHVDSSLFDPYDELAVEPSHVHKSKSEHKHAVFVLGNALATAMSDDEFSSAGRVGKRMEELADDAEGKI</sequence>
<dbReference type="PANTHER" id="PTHR42203">
    <property type="entry name" value="UPF0058 PROTEIN MJ1205"/>
    <property type="match status" value="1"/>
</dbReference>
<dbReference type="EMBL" id="CSTE01000002">
    <property type="protein sequence ID" value="CQR50023.1"/>
    <property type="molecule type" value="Genomic_DNA"/>
</dbReference>
<dbReference type="PANTHER" id="PTHR42203:SF2">
    <property type="entry name" value="UPF0058 PROTEIN MJ1205"/>
    <property type="match status" value="1"/>
</dbReference>
<keyword evidence="2" id="KW-1185">Reference proteome</keyword>